<comment type="caution">
    <text evidence="7">The sequence shown here is derived from an EMBL/GenBank/DDBJ whole genome shotgun (WGS) entry which is preliminary data.</text>
</comment>
<dbReference type="Gene3D" id="2.40.50.140">
    <property type="entry name" value="Nucleic acid-binding proteins"/>
    <property type="match status" value="2"/>
</dbReference>
<dbReference type="AlphaFoldDB" id="A0A565CPA0"/>
<keyword evidence="4" id="KW-0862">Zinc</keyword>
<comment type="similarity">
    <text evidence="1">Belongs to the replication factor A protein 1 family.</text>
</comment>
<evidence type="ECO:0000313" key="8">
    <source>
        <dbReference type="Proteomes" id="UP000489600"/>
    </source>
</evidence>
<sequence>MILVDDEGMRLSAFVDFDCGRQFCHQLMEGNSLRISRFGLMESRVKYRPIYLPFGLQFLPETIIKELDLSDKVPRNKYLKSFPRILSPRSNKRYLFDVIGQIICIHPLKKVPFNGIMISRLNIELRDNVDSRLTCILWDGYADAFTEYARTNITSYVVCSLVISNYLAASKILIDPETLQNGFINSLLRGDEIDLTPNDTIDQSNITDVSLHDEFFNLNPRMNIRQAIYADKEGSFVVIVNVDFVDKLNPWYYHSCKICKSKVLPYLRGSNATEPLIYHCDKICKHDVYDVDVRYFLILQVSDLTGESIRVLFLDGIAQSLFCVSAKDLLDSINENDEAVLPSTIKGLEGKEFLLKLGISDDNVKARGENYIVRRFCDDVHMINMFRSL</sequence>
<reference evidence="7" key="1">
    <citation type="submission" date="2019-07" db="EMBL/GenBank/DDBJ databases">
        <authorList>
            <person name="Dittberner H."/>
        </authorList>
    </citation>
    <scope>NUCLEOTIDE SEQUENCE [LARGE SCALE GENOMIC DNA]</scope>
</reference>
<dbReference type="OrthoDB" id="1025395at2759"/>
<dbReference type="InterPro" id="IPR013955">
    <property type="entry name" value="Rep_factor-A_C"/>
</dbReference>
<evidence type="ECO:0000256" key="2">
    <source>
        <dbReference type="ARBA" id="ARBA00022723"/>
    </source>
</evidence>
<dbReference type="InterPro" id="IPR047192">
    <property type="entry name" value="Euk_RPA1_DBD_C"/>
</dbReference>
<evidence type="ECO:0000256" key="1">
    <source>
        <dbReference type="ARBA" id="ARBA00005690"/>
    </source>
</evidence>
<name>A0A565CPA0_9BRAS</name>
<keyword evidence="3" id="KW-0863">Zinc-finger</keyword>
<feature type="domain" description="Replication factor A C-terminal" evidence="6">
    <location>
        <begin position="240"/>
        <end position="363"/>
    </location>
</feature>
<protein>
    <recommendedName>
        <fullName evidence="6">Replication factor A C-terminal domain-containing protein</fullName>
    </recommendedName>
</protein>
<organism evidence="7 8">
    <name type="scientific">Arabis nemorensis</name>
    <dbReference type="NCBI Taxonomy" id="586526"/>
    <lineage>
        <taxon>Eukaryota</taxon>
        <taxon>Viridiplantae</taxon>
        <taxon>Streptophyta</taxon>
        <taxon>Embryophyta</taxon>
        <taxon>Tracheophyta</taxon>
        <taxon>Spermatophyta</taxon>
        <taxon>Magnoliopsida</taxon>
        <taxon>eudicotyledons</taxon>
        <taxon>Gunneridae</taxon>
        <taxon>Pentapetalae</taxon>
        <taxon>rosids</taxon>
        <taxon>malvids</taxon>
        <taxon>Brassicales</taxon>
        <taxon>Brassicaceae</taxon>
        <taxon>Arabideae</taxon>
        <taxon>Arabis</taxon>
    </lineage>
</organism>
<keyword evidence="8" id="KW-1185">Reference proteome</keyword>
<dbReference type="SUPFAM" id="SSF50249">
    <property type="entry name" value="Nucleic acid-binding proteins"/>
    <property type="match status" value="2"/>
</dbReference>
<accession>A0A565CPA0</accession>
<dbReference type="PANTHER" id="PTHR47165">
    <property type="entry name" value="OS03G0429900 PROTEIN"/>
    <property type="match status" value="1"/>
</dbReference>
<dbReference type="GO" id="GO:0008270">
    <property type="term" value="F:zinc ion binding"/>
    <property type="evidence" value="ECO:0007669"/>
    <property type="project" value="UniProtKB-KW"/>
</dbReference>
<evidence type="ECO:0000313" key="7">
    <source>
        <dbReference type="EMBL" id="VVB15432.1"/>
    </source>
</evidence>
<evidence type="ECO:0000256" key="3">
    <source>
        <dbReference type="ARBA" id="ARBA00022771"/>
    </source>
</evidence>
<dbReference type="Proteomes" id="UP000489600">
    <property type="component" value="Unassembled WGS sequence"/>
</dbReference>
<evidence type="ECO:0000259" key="6">
    <source>
        <dbReference type="Pfam" id="PF08646"/>
    </source>
</evidence>
<dbReference type="PANTHER" id="PTHR47165:SF4">
    <property type="entry name" value="OS03G0429900 PROTEIN"/>
    <property type="match status" value="1"/>
</dbReference>
<dbReference type="EMBL" id="CABITT030000008">
    <property type="protein sequence ID" value="VVB15432.1"/>
    <property type="molecule type" value="Genomic_DNA"/>
</dbReference>
<evidence type="ECO:0000256" key="5">
    <source>
        <dbReference type="ARBA" id="ARBA00023125"/>
    </source>
</evidence>
<dbReference type="Pfam" id="PF08646">
    <property type="entry name" value="Rep_fac-A_C"/>
    <property type="match status" value="1"/>
</dbReference>
<gene>
    <name evidence="7" type="ORF">ANE_LOCUS25876</name>
</gene>
<dbReference type="GO" id="GO:0003677">
    <property type="term" value="F:DNA binding"/>
    <property type="evidence" value="ECO:0007669"/>
    <property type="project" value="UniProtKB-KW"/>
</dbReference>
<keyword evidence="5" id="KW-0238">DNA-binding</keyword>
<dbReference type="CDD" id="cd04476">
    <property type="entry name" value="RPA1_DBD_C"/>
    <property type="match status" value="1"/>
</dbReference>
<keyword evidence="2" id="KW-0479">Metal-binding</keyword>
<evidence type="ECO:0000256" key="4">
    <source>
        <dbReference type="ARBA" id="ARBA00022833"/>
    </source>
</evidence>
<proteinExistence type="inferred from homology"/>
<dbReference type="InterPro" id="IPR012340">
    <property type="entry name" value="NA-bd_OB-fold"/>
</dbReference>
<dbReference type="CDD" id="cd04481">
    <property type="entry name" value="RPA1_DBD_B_like"/>
    <property type="match status" value="1"/>
</dbReference>